<feature type="region of interest" description="Disordered" evidence="1">
    <location>
        <begin position="139"/>
        <end position="177"/>
    </location>
</feature>
<evidence type="ECO:0000256" key="1">
    <source>
        <dbReference type="SAM" id="MobiDB-lite"/>
    </source>
</evidence>
<gene>
    <name evidence="2" type="ORF">C7B77_16675</name>
</gene>
<name>A0A2T1GC62_9CYAN</name>
<evidence type="ECO:0000313" key="3">
    <source>
        <dbReference type="Proteomes" id="UP000238937"/>
    </source>
</evidence>
<dbReference type="EMBL" id="PVWO01000223">
    <property type="protein sequence ID" value="PSB54925.1"/>
    <property type="molecule type" value="Genomic_DNA"/>
</dbReference>
<dbReference type="RefSeq" id="WP_106307138.1">
    <property type="nucleotide sequence ID" value="NZ_PVWO01000223.1"/>
</dbReference>
<reference evidence="2 3" key="1">
    <citation type="submission" date="2018-03" db="EMBL/GenBank/DDBJ databases">
        <title>The ancient ancestry and fast evolution of plastids.</title>
        <authorList>
            <person name="Moore K.R."/>
            <person name="Magnabosco C."/>
            <person name="Momper L."/>
            <person name="Gold D.A."/>
            <person name="Bosak T."/>
            <person name="Fournier G.P."/>
        </authorList>
    </citation>
    <scope>NUCLEOTIDE SEQUENCE [LARGE SCALE GENOMIC DNA]</scope>
    <source>
        <strain evidence="2 3">CCALA 037</strain>
    </source>
</reference>
<organism evidence="2 3">
    <name type="scientific">Chamaesiphon polymorphus CCALA 037</name>
    <dbReference type="NCBI Taxonomy" id="2107692"/>
    <lineage>
        <taxon>Bacteria</taxon>
        <taxon>Bacillati</taxon>
        <taxon>Cyanobacteriota</taxon>
        <taxon>Cyanophyceae</taxon>
        <taxon>Gomontiellales</taxon>
        <taxon>Chamaesiphonaceae</taxon>
        <taxon>Chamaesiphon</taxon>
    </lineage>
</organism>
<dbReference type="AlphaFoldDB" id="A0A2T1GC62"/>
<proteinExistence type="predicted"/>
<keyword evidence="3" id="KW-1185">Reference proteome</keyword>
<accession>A0A2T1GC62</accession>
<comment type="caution">
    <text evidence="2">The sequence shown here is derived from an EMBL/GenBank/DDBJ whole genome shotgun (WGS) entry which is preliminary data.</text>
</comment>
<sequence>MKTLNSLLLLTAIVPTLAISFTGIATSIDRQSIALTQQTQANEVIDFGTRVVNARPTSLPLKFTVPAGQFLYKITPNNPTPFSLSDSGAYLGAGAIRDITVQVKHAGGSVGVHTKTIEIHGNSQLIKKVVLKVKIVPVPPTNSVDGSNNQTQPNNGQNSSSDLPPTGSFGSPGGNRP</sequence>
<protein>
    <submittedName>
        <fullName evidence="2">Uncharacterized protein</fullName>
    </submittedName>
</protein>
<evidence type="ECO:0000313" key="2">
    <source>
        <dbReference type="EMBL" id="PSB54925.1"/>
    </source>
</evidence>
<dbReference type="Proteomes" id="UP000238937">
    <property type="component" value="Unassembled WGS sequence"/>
</dbReference>
<feature type="compositionally biased region" description="Polar residues" evidence="1">
    <location>
        <begin position="141"/>
        <end position="163"/>
    </location>
</feature>